<keyword evidence="4" id="KW-0804">Transcription</keyword>
<evidence type="ECO:0000313" key="8">
    <source>
        <dbReference type="EMBL" id="MFC6883290.1"/>
    </source>
</evidence>
<gene>
    <name evidence="8" type="ORF">ACFQKB_26275</name>
</gene>
<dbReference type="Pfam" id="PF03704">
    <property type="entry name" value="BTAD"/>
    <property type="match status" value="1"/>
</dbReference>
<evidence type="ECO:0000256" key="1">
    <source>
        <dbReference type="ARBA" id="ARBA00005820"/>
    </source>
</evidence>
<evidence type="ECO:0000256" key="2">
    <source>
        <dbReference type="ARBA" id="ARBA00023015"/>
    </source>
</evidence>
<dbReference type="InterPro" id="IPR016032">
    <property type="entry name" value="Sig_transdc_resp-reg_C-effctor"/>
</dbReference>
<dbReference type="EMBL" id="JBHSXS010000018">
    <property type="protein sequence ID" value="MFC6883290.1"/>
    <property type="molecule type" value="Genomic_DNA"/>
</dbReference>
<protein>
    <submittedName>
        <fullName evidence="8">BTAD domain-containing putative transcriptional regulator</fullName>
    </submittedName>
</protein>
<keyword evidence="3 5" id="KW-0238">DNA-binding</keyword>
<dbReference type="Gene3D" id="1.10.10.10">
    <property type="entry name" value="Winged helix-like DNA-binding domain superfamily/Winged helix DNA-binding domain"/>
    <property type="match status" value="1"/>
</dbReference>
<feature type="region of interest" description="Disordered" evidence="6">
    <location>
        <begin position="102"/>
        <end position="132"/>
    </location>
</feature>
<dbReference type="PANTHER" id="PTHR35807">
    <property type="entry name" value="TRANSCRIPTIONAL REGULATOR REDD-RELATED"/>
    <property type="match status" value="1"/>
</dbReference>
<dbReference type="SUPFAM" id="SSF48452">
    <property type="entry name" value="TPR-like"/>
    <property type="match status" value="1"/>
</dbReference>
<dbReference type="PANTHER" id="PTHR35807:SF1">
    <property type="entry name" value="TRANSCRIPTIONAL REGULATOR REDD"/>
    <property type="match status" value="1"/>
</dbReference>
<dbReference type="SMART" id="SM00862">
    <property type="entry name" value="Trans_reg_C"/>
    <property type="match status" value="1"/>
</dbReference>
<dbReference type="SUPFAM" id="SSF46894">
    <property type="entry name" value="C-terminal effector domain of the bipartite response regulators"/>
    <property type="match status" value="1"/>
</dbReference>
<dbReference type="PROSITE" id="PS51755">
    <property type="entry name" value="OMPR_PHOB"/>
    <property type="match status" value="1"/>
</dbReference>
<accession>A0ABW2CQX5</accession>
<feature type="DNA-binding region" description="OmpR/PhoB-type" evidence="5">
    <location>
        <begin position="14"/>
        <end position="114"/>
    </location>
</feature>
<evidence type="ECO:0000256" key="5">
    <source>
        <dbReference type="PROSITE-ProRule" id="PRU01091"/>
    </source>
</evidence>
<proteinExistence type="inferred from homology"/>
<dbReference type="Gene3D" id="1.25.40.10">
    <property type="entry name" value="Tetratricopeptide repeat domain"/>
    <property type="match status" value="1"/>
</dbReference>
<dbReference type="RefSeq" id="WP_378063607.1">
    <property type="nucleotide sequence ID" value="NZ_JBHSXS010000018.1"/>
</dbReference>
<reference evidence="9" key="1">
    <citation type="journal article" date="2019" name="Int. J. Syst. Evol. Microbiol.">
        <title>The Global Catalogue of Microorganisms (GCM) 10K type strain sequencing project: providing services to taxonomists for standard genome sequencing and annotation.</title>
        <authorList>
            <consortium name="The Broad Institute Genomics Platform"/>
            <consortium name="The Broad Institute Genome Sequencing Center for Infectious Disease"/>
            <person name="Wu L."/>
            <person name="Ma J."/>
        </authorList>
    </citation>
    <scope>NUCLEOTIDE SEQUENCE [LARGE SCALE GENOMIC DNA]</scope>
    <source>
        <strain evidence="9">JCM 3369</strain>
    </source>
</reference>
<comment type="caution">
    <text evidence="8">The sequence shown here is derived from an EMBL/GenBank/DDBJ whole genome shotgun (WGS) entry which is preliminary data.</text>
</comment>
<dbReference type="InterPro" id="IPR011990">
    <property type="entry name" value="TPR-like_helical_dom_sf"/>
</dbReference>
<dbReference type="CDD" id="cd15831">
    <property type="entry name" value="BTAD"/>
    <property type="match status" value="1"/>
</dbReference>
<evidence type="ECO:0000256" key="6">
    <source>
        <dbReference type="SAM" id="MobiDB-lite"/>
    </source>
</evidence>
<organism evidence="8 9">
    <name type="scientific">Actinomadura yumaensis</name>
    <dbReference type="NCBI Taxonomy" id="111807"/>
    <lineage>
        <taxon>Bacteria</taxon>
        <taxon>Bacillati</taxon>
        <taxon>Actinomycetota</taxon>
        <taxon>Actinomycetes</taxon>
        <taxon>Streptosporangiales</taxon>
        <taxon>Thermomonosporaceae</taxon>
        <taxon>Actinomadura</taxon>
    </lineage>
</organism>
<evidence type="ECO:0000313" key="9">
    <source>
        <dbReference type="Proteomes" id="UP001596380"/>
    </source>
</evidence>
<dbReference type="SMART" id="SM01043">
    <property type="entry name" value="BTAD"/>
    <property type="match status" value="1"/>
</dbReference>
<evidence type="ECO:0000259" key="7">
    <source>
        <dbReference type="PROSITE" id="PS51755"/>
    </source>
</evidence>
<feature type="domain" description="OmpR/PhoB-type" evidence="7">
    <location>
        <begin position="14"/>
        <end position="114"/>
    </location>
</feature>
<keyword evidence="9" id="KW-1185">Reference proteome</keyword>
<keyword evidence="2" id="KW-0805">Transcription regulation</keyword>
<dbReference type="InterPro" id="IPR051677">
    <property type="entry name" value="AfsR-DnrI-RedD_regulator"/>
</dbReference>
<sequence length="318" mass="34025">MEISAATTGGLAAPPEPRPAAGARFVLLGPLEIQDGHRVRTPRAHKPRVLLAILLVRAGTVVSTDTLISELWGDRPPRTALKALRVYVSQLRRVLAALPGAPVTATGPGSSAGAGTGPLHGGGHGSHRAGGDGAGAALRPVIVTRDPGYRLDLPPDSLDLRQFERLCSLGRAARDAGDLAGALGRYREATALWKGPALGDVRSSLLLDGVALRLEESRVTALERRLELEIRLGGHSEVISELRQLAAEYPLRERIHYQLMVALSLAGRRGDALQTFRELRGTFVSELGVEPSPDLQRLHQSLLSADRSAVPSPEFWER</sequence>
<dbReference type="Pfam" id="PF00486">
    <property type="entry name" value="Trans_reg_C"/>
    <property type="match status" value="1"/>
</dbReference>
<evidence type="ECO:0000256" key="4">
    <source>
        <dbReference type="ARBA" id="ARBA00023163"/>
    </source>
</evidence>
<name>A0ABW2CQX5_9ACTN</name>
<dbReference type="InterPro" id="IPR005158">
    <property type="entry name" value="BTAD"/>
</dbReference>
<dbReference type="InterPro" id="IPR036388">
    <property type="entry name" value="WH-like_DNA-bd_sf"/>
</dbReference>
<evidence type="ECO:0000256" key="3">
    <source>
        <dbReference type="ARBA" id="ARBA00023125"/>
    </source>
</evidence>
<dbReference type="Proteomes" id="UP001596380">
    <property type="component" value="Unassembled WGS sequence"/>
</dbReference>
<comment type="similarity">
    <text evidence="1">Belongs to the AfsR/DnrI/RedD regulatory family.</text>
</comment>
<dbReference type="InterPro" id="IPR001867">
    <property type="entry name" value="OmpR/PhoB-type_DNA-bd"/>
</dbReference>
<feature type="compositionally biased region" description="Gly residues" evidence="6">
    <location>
        <begin position="110"/>
        <end position="124"/>
    </location>
</feature>